<name>A0AAE0WXS4_9PEZI</name>
<feature type="region of interest" description="Disordered" evidence="1">
    <location>
        <begin position="1"/>
        <end position="31"/>
    </location>
</feature>
<proteinExistence type="predicted"/>
<dbReference type="Proteomes" id="UP001274830">
    <property type="component" value="Unassembled WGS sequence"/>
</dbReference>
<gene>
    <name evidence="2" type="ORF">LTR78_000005</name>
</gene>
<keyword evidence="3" id="KW-1185">Reference proteome</keyword>
<evidence type="ECO:0000313" key="3">
    <source>
        <dbReference type="Proteomes" id="UP001274830"/>
    </source>
</evidence>
<dbReference type="EMBL" id="JAUTXT010000001">
    <property type="protein sequence ID" value="KAK3679630.1"/>
    <property type="molecule type" value="Genomic_DNA"/>
</dbReference>
<feature type="region of interest" description="Disordered" evidence="1">
    <location>
        <begin position="137"/>
        <end position="189"/>
    </location>
</feature>
<sequence>MVDSTDVLNAEKHETGSFEGYPEGSDGESSLDRTTLGVYKVTYLAQDLADAAKGDKLQVQNDAASRLRKMLFTVETKLRTSGSPVPVASEPTSPRARLVDDRGNCLLGCGGKCKCLSYPRVPPDDDESDDDLYLMSGALGSEVNSRRSARSSSAVSNEDGGPHEPDGDLCIRDKPTPRRGDMAGKTSLG</sequence>
<protein>
    <submittedName>
        <fullName evidence="2">Uncharacterized protein</fullName>
    </submittedName>
</protein>
<dbReference type="AlphaFoldDB" id="A0AAE0WXS4"/>
<accession>A0AAE0WXS4</accession>
<evidence type="ECO:0000313" key="2">
    <source>
        <dbReference type="EMBL" id="KAK3679630.1"/>
    </source>
</evidence>
<organism evidence="2 3">
    <name type="scientific">Recurvomyces mirabilis</name>
    <dbReference type="NCBI Taxonomy" id="574656"/>
    <lineage>
        <taxon>Eukaryota</taxon>
        <taxon>Fungi</taxon>
        <taxon>Dikarya</taxon>
        <taxon>Ascomycota</taxon>
        <taxon>Pezizomycotina</taxon>
        <taxon>Dothideomycetes</taxon>
        <taxon>Dothideomycetidae</taxon>
        <taxon>Mycosphaerellales</taxon>
        <taxon>Teratosphaeriaceae</taxon>
        <taxon>Recurvomyces</taxon>
    </lineage>
</organism>
<evidence type="ECO:0000256" key="1">
    <source>
        <dbReference type="SAM" id="MobiDB-lite"/>
    </source>
</evidence>
<comment type="caution">
    <text evidence="2">The sequence shown here is derived from an EMBL/GenBank/DDBJ whole genome shotgun (WGS) entry which is preliminary data.</text>
</comment>
<feature type="compositionally biased region" description="Basic and acidic residues" evidence="1">
    <location>
        <begin position="160"/>
        <end position="182"/>
    </location>
</feature>
<reference evidence="2" key="1">
    <citation type="submission" date="2023-07" db="EMBL/GenBank/DDBJ databases">
        <title>Black Yeasts Isolated from many extreme environments.</title>
        <authorList>
            <person name="Coleine C."/>
            <person name="Stajich J.E."/>
            <person name="Selbmann L."/>
        </authorList>
    </citation>
    <scope>NUCLEOTIDE SEQUENCE</scope>
    <source>
        <strain evidence="2">CCFEE 5485</strain>
    </source>
</reference>